<evidence type="ECO:0000313" key="2">
    <source>
        <dbReference type="Proteomes" id="UP001529510"/>
    </source>
</evidence>
<dbReference type="Gene3D" id="3.90.260.10">
    <property type="entry name" value="Transglutaminase-like"/>
    <property type="match status" value="1"/>
</dbReference>
<dbReference type="InterPro" id="IPR038765">
    <property type="entry name" value="Papain-like_cys_pep_sf"/>
</dbReference>
<organism evidence="1 2">
    <name type="scientific">Cirrhinus mrigala</name>
    <name type="common">Mrigala</name>
    <dbReference type="NCBI Taxonomy" id="683832"/>
    <lineage>
        <taxon>Eukaryota</taxon>
        <taxon>Metazoa</taxon>
        <taxon>Chordata</taxon>
        <taxon>Craniata</taxon>
        <taxon>Vertebrata</taxon>
        <taxon>Euteleostomi</taxon>
        <taxon>Actinopterygii</taxon>
        <taxon>Neopterygii</taxon>
        <taxon>Teleostei</taxon>
        <taxon>Ostariophysi</taxon>
        <taxon>Cypriniformes</taxon>
        <taxon>Cyprinidae</taxon>
        <taxon>Labeoninae</taxon>
        <taxon>Labeonini</taxon>
        <taxon>Cirrhinus</taxon>
    </lineage>
</organism>
<dbReference type="AlphaFoldDB" id="A0ABD0N6I7"/>
<feature type="non-terminal residue" evidence="1">
    <location>
        <position position="1"/>
    </location>
</feature>
<dbReference type="PANTHER" id="PTHR11590:SF49">
    <property type="entry name" value="PROTEIN-GLUTAMINE GAMMA-GLUTAMYLTRANSFERASE K"/>
    <property type="match status" value="1"/>
</dbReference>
<feature type="non-terminal residue" evidence="1">
    <location>
        <position position="59"/>
    </location>
</feature>
<dbReference type="InterPro" id="IPR036985">
    <property type="entry name" value="Transglutaminase-like_sf"/>
</dbReference>
<name>A0ABD0N6I7_CIRMR</name>
<reference evidence="1 2" key="1">
    <citation type="submission" date="2024-05" db="EMBL/GenBank/DDBJ databases">
        <title>Genome sequencing and assembly of Indian major carp, Cirrhinus mrigala (Hamilton, 1822).</title>
        <authorList>
            <person name="Mohindra V."/>
            <person name="Chowdhury L.M."/>
            <person name="Lal K."/>
            <person name="Jena J.K."/>
        </authorList>
    </citation>
    <scope>NUCLEOTIDE SEQUENCE [LARGE SCALE GENOMIC DNA]</scope>
    <source>
        <strain evidence="1">CM1030</strain>
        <tissue evidence="1">Blood</tissue>
    </source>
</reference>
<keyword evidence="2" id="KW-1185">Reference proteome</keyword>
<proteinExistence type="predicted"/>
<gene>
    <name evidence="1" type="ORF">M9458_045806</name>
</gene>
<evidence type="ECO:0000313" key="1">
    <source>
        <dbReference type="EMBL" id="KAL0157730.1"/>
    </source>
</evidence>
<dbReference type="InterPro" id="IPR050779">
    <property type="entry name" value="Transglutaminase"/>
</dbReference>
<dbReference type="Proteomes" id="UP001529510">
    <property type="component" value="Unassembled WGS sequence"/>
</dbReference>
<sequence length="59" mass="6148">VIAKKDCGVLVGNWSSCYGDGIAPTSWCSSSAILKQWHKCGGVPVKYGQSLAFAGVTNT</sequence>
<comment type="caution">
    <text evidence="1">The sequence shown here is derived from an EMBL/GenBank/DDBJ whole genome shotgun (WGS) entry which is preliminary data.</text>
</comment>
<dbReference type="SUPFAM" id="SSF54001">
    <property type="entry name" value="Cysteine proteinases"/>
    <property type="match status" value="1"/>
</dbReference>
<accession>A0ABD0N6I7</accession>
<dbReference type="PANTHER" id="PTHR11590">
    <property type="entry name" value="PROTEIN-GLUTAMINE GAMMA-GLUTAMYLTRANSFERASE"/>
    <property type="match status" value="1"/>
</dbReference>
<dbReference type="EMBL" id="JAMKFB020000023">
    <property type="protein sequence ID" value="KAL0157730.1"/>
    <property type="molecule type" value="Genomic_DNA"/>
</dbReference>
<protein>
    <submittedName>
        <fullName evidence="1">Uncharacterized protein</fullName>
    </submittedName>
</protein>